<dbReference type="RefSeq" id="WP_249513776.1">
    <property type="nucleotide sequence ID" value="NZ_CP093366.1"/>
</dbReference>
<evidence type="ECO:0008006" key="4">
    <source>
        <dbReference type="Google" id="ProtNLM"/>
    </source>
</evidence>
<dbReference type="Proteomes" id="UP000831495">
    <property type="component" value="Chromosome"/>
</dbReference>
<keyword evidence="1" id="KW-1133">Transmembrane helix</keyword>
<keyword evidence="1" id="KW-0472">Membrane</keyword>
<evidence type="ECO:0000256" key="1">
    <source>
        <dbReference type="SAM" id="Phobius"/>
    </source>
</evidence>
<gene>
    <name evidence="2" type="ORF">MOO45_04585</name>
</gene>
<organism evidence="2 3">
    <name type="scientific">Bombilactobacillus folatiphilus</name>
    <dbReference type="NCBI Taxonomy" id="2923362"/>
    <lineage>
        <taxon>Bacteria</taxon>
        <taxon>Bacillati</taxon>
        <taxon>Bacillota</taxon>
        <taxon>Bacilli</taxon>
        <taxon>Lactobacillales</taxon>
        <taxon>Lactobacillaceae</taxon>
        <taxon>Bombilactobacillus</taxon>
    </lineage>
</organism>
<name>A0ABY4P7E5_9LACO</name>
<feature type="transmembrane region" description="Helical" evidence="1">
    <location>
        <begin position="138"/>
        <end position="157"/>
    </location>
</feature>
<feature type="transmembrane region" description="Helical" evidence="1">
    <location>
        <begin position="211"/>
        <end position="232"/>
    </location>
</feature>
<evidence type="ECO:0000313" key="3">
    <source>
        <dbReference type="Proteomes" id="UP000831495"/>
    </source>
</evidence>
<reference evidence="2" key="1">
    <citation type="journal article" date="2022" name="Int. J. Syst. Evol. Microbiol.">
        <title>Apilactobacillus apisilvae sp. nov., Nicolia spurrieriana gen. nov. sp. nov., Bombilactobacillus folatiphilus sp. nov. and Bombilactobacillus thymidiniphilus sp. nov., four new lactic acid bacterial isolates from stingless bees Tetragonula carbonaria and Austroplebeia australis.</title>
        <authorList>
            <person name="Oliphant S.A."/>
            <person name="Watson-Haigh N.S."/>
            <person name="Sumby K.M."/>
            <person name="Gardner J."/>
            <person name="Groom S."/>
            <person name="Jiranek V."/>
        </authorList>
    </citation>
    <scope>NUCLEOTIDE SEQUENCE</scope>
    <source>
        <strain evidence="2">SG4_D2</strain>
    </source>
</reference>
<proteinExistence type="predicted"/>
<feature type="transmembrane region" description="Helical" evidence="1">
    <location>
        <begin position="181"/>
        <end position="199"/>
    </location>
</feature>
<protein>
    <recommendedName>
        <fullName evidence="4">MacB-like periplasmic core domain-containing protein</fullName>
    </recommendedName>
</protein>
<accession>A0ABY4P7E5</accession>
<evidence type="ECO:0000313" key="2">
    <source>
        <dbReference type="EMBL" id="UQS81505.1"/>
    </source>
</evidence>
<sequence length="242" mass="27826">MSHAQTKLPMTNGRFFSASDFQSPISFAVLGRDVAKTVYKPQYQAYYQLNDNYYSVLGVTGLKSTKKLNRHIFISTSPQQSNKTQLRHYQVVVDGPILRHSQQLKTMQKLIRARTPYRSANQINNVTQGWWTRWGGTFLILGAIAILVVILSSFVQIPTLRLLHNLNVQGDFLFDFQFGKWLQFIVTEAVVFGIALVLISVKIQIISWKYLFIYFLLLYIVVILLSALSTLLRHKNEATDEY</sequence>
<keyword evidence="3" id="KW-1185">Reference proteome</keyword>
<dbReference type="EMBL" id="CP093366">
    <property type="protein sequence ID" value="UQS81505.1"/>
    <property type="molecule type" value="Genomic_DNA"/>
</dbReference>
<keyword evidence="1" id="KW-0812">Transmembrane</keyword>